<dbReference type="AlphaFoldDB" id="A0A024SJJ7"/>
<organism evidence="3 4">
    <name type="scientific">Hypocrea jecorina (strain ATCC 56765 / BCRC 32924 / NRRL 11460 / Rut C-30)</name>
    <name type="common">Trichoderma reesei</name>
    <dbReference type="NCBI Taxonomy" id="1344414"/>
    <lineage>
        <taxon>Eukaryota</taxon>
        <taxon>Fungi</taxon>
        <taxon>Dikarya</taxon>
        <taxon>Ascomycota</taxon>
        <taxon>Pezizomycotina</taxon>
        <taxon>Sordariomycetes</taxon>
        <taxon>Hypocreomycetidae</taxon>
        <taxon>Hypocreales</taxon>
        <taxon>Hypocreaceae</taxon>
        <taxon>Trichoderma</taxon>
    </lineage>
</organism>
<reference evidence="4" key="1">
    <citation type="journal article" date="2013" name="Ind. Biotechnol.">
        <title>Comparative genomics analysis of Trichoderma reesei strains.</title>
        <authorList>
            <person name="Koike H."/>
            <person name="Aerts A."/>
            <person name="LaButti K."/>
            <person name="Grigoriev I.V."/>
            <person name="Baker S.E."/>
        </authorList>
    </citation>
    <scope>NUCLEOTIDE SEQUENCE [LARGE SCALE GENOMIC DNA]</scope>
    <source>
        <strain evidence="4">ATCC 56765 / BCRC 32924 / NRRL 11460 / Rut C-30</strain>
    </source>
</reference>
<evidence type="ECO:0000259" key="2">
    <source>
        <dbReference type="Pfam" id="PF22041"/>
    </source>
</evidence>
<protein>
    <submittedName>
        <fullName evidence="3">Uncharacterized protein</fullName>
    </submittedName>
</protein>
<proteinExistence type="predicted"/>
<dbReference type="PANTHER" id="PTHR43968">
    <property type="match status" value="1"/>
</dbReference>
<dbReference type="Pfam" id="PF22041">
    <property type="entry name" value="GST_C_7"/>
    <property type="match status" value="1"/>
</dbReference>
<evidence type="ECO:0000313" key="4">
    <source>
        <dbReference type="Proteomes" id="UP000024376"/>
    </source>
</evidence>
<gene>
    <name evidence="3" type="ORF">M419DRAFT_125645</name>
</gene>
<dbReference type="SUPFAM" id="SSF47616">
    <property type="entry name" value="GST C-terminal domain-like"/>
    <property type="match status" value="1"/>
</dbReference>
<dbReference type="InterPro" id="IPR004045">
    <property type="entry name" value="Glutathione_S-Trfase_N"/>
</dbReference>
<sequence length="246" mass="28236">MATPAVEPEIVLYDLACVKNICFSPIVWRIRLMLNYKRIPYTTVFLEMPDIEPTLRELGLPPHDPASGNKSNYTVPAIQHLPTNSYIMDSKTIAEFLESTYPDPPLQLTSELGHEIELQLRTLIAPTLYRSIMPREVKLLSPRAQEYFRRTREAQLGKRLEDLLVGEDERWEAAAADWRAVGELMRQNEEEGPFILGERPSYTDFFIAGSMQSVRAIESSFFVRVVQYPGFKEVYEACVPYLDGEE</sequence>
<name>A0A024SJJ7_HYPJR</name>
<evidence type="ECO:0000259" key="1">
    <source>
        <dbReference type="Pfam" id="PF13409"/>
    </source>
</evidence>
<dbReference type="GO" id="GO:0005737">
    <property type="term" value="C:cytoplasm"/>
    <property type="evidence" value="ECO:0007669"/>
    <property type="project" value="TreeGrafter"/>
</dbReference>
<dbReference type="PANTHER" id="PTHR43968:SF6">
    <property type="entry name" value="GLUTATHIONE S-TRANSFERASE OMEGA"/>
    <property type="match status" value="1"/>
</dbReference>
<accession>A0A024SJJ7</accession>
<dbReference type="InterPro" id="IPR050983">
    <property type="entry name" value="GST_Omega/HSP26"/>
</dbReference>
<dbReference type="InterPro" id="IPR036249">
    <property type="entry name" value="Thioredoxin-like_sf"/>
</dbReference>
<dbReference type="EMBL" id="KI911139">
    <property type="protein sequence ID" value="ETS06208.1"/>
    <property type="molecule type" value="Genomic_DNA"/>
</dbReference>
<dbReference type="Pfam" id="PF13409">
    <property type="entry name" value="GST_N_2"/>
    <property type="match status" value="1"/>
</dbReference>
<feature type="domain" description="Glutathione S-transferase UstS-like C-terminal" evidence="2">
    <location>
        <begin position="121"/>
        <end position="217"/>
    </location>
</feature>
<feature type="domain" description="GST N-terminal" evidence="1">
    <location>
        <begin position="23"/>
        <end position="99"/>
    </location>
</feature>
<dbReference type="InterPro" id="IPR054416">
    <property type="entry name" value="GST_UstS-like_C"/>
</dbReference>
<dbReference type="Proteomes" id="UP000024376">
    <property type="component" value="Unassembled WGS sequence"/>
</dbReference>
<dbReference type="KEGG" id="trr:M419DRAFT_125645"/>
<dbReference type="InterPro" id="IPR036282">
    <property type="entry name" value="Glutathione-S-Trfase_C_sf"/>
</dbReference>
<dbReference type="SUPFAM" id="SSF52833">
    <property type="entry name" value="Thioredoxin-like"/>
    <property type="match status" value="1"/>
</dbReference>
<dbReference type="Gene3D" id="1.20.1050.10">
    <property type="match status" value="1"/>
</dbReference>
<evidence type="ECO:0000313" key="3">
    <source>
        <dbReference type="EMBL" id="ETS06208.1"/>
    </source>
</evidence>
<dbReference type="OrthoDB" id="4951845at2759"/>
<dbReference type="HOGENOM" id="CLU_011226_4_0_1"/>
<dbReference type="Gene3D" id="3.40.30.10">
    <property type="entry name" value="Glutaredoxin"/>
    <property type="match status" value="1"/>
</dbReference>